<name>A0A4S8P7B8_9ACTN</name>
<evidence type="ECO:0000313" key="2">
    <source>
        <dbReference type="EMBL" id="THV23599.1"/>
    </source>
</evidence>
<dbReference type="RefSeq" id="WP_136531972.1">
    <property type="nucleotide sequence ID" value="NZ_STGX01000021.1"/>
</dbReference>
<dbReference type="Proteomes" id="UP000305792">
    <property type="component" value="Unassembled WGS sequence"/>
</dbReference>
<gene>
    <name evidence="2" type="ORF">E9998_22660</name>
</gene>
<dbReference type="EMBL" id="STGX01000021">
    <property type="protein sequence ID" value="THV23599.1"/>
    <property type="molecule type" value="Genomic_DNA"/>
</dbReference>
<evidence type="ECO:0008006" key="4">
    <source>
        <dbReference type="Google" id="ProtNLM"/>
    </source>
</evidence>
<comment type="caution">
    <text evidence="2">The sequence shown here is derived from an EMBL/GenBank/DDBJ whole genome shotgun (WGS) entry which is preliminary data.</text>
</comment>
<proteinExistence type="predicted"/>
<dbReference type="SUPFAM" id="SSF48452">
    <property type="entry name" value="TPR-like"/>
    <property type="match status" value="1"/>
</dbReference>
<keyword evidence="3" id="KW-1185">Reference proteome</keyword>
<dbReference type="OrthoDB" id="56388at2"/>
<dbReference type="InterPro" id="IPR011990">
    <property type="entry name" value="TPR-like_helical_dom_sf"/>
</dbReference>
<sequence>MTETDELRRRLQRANRELRGEARSAAIEGLIEEIDEQSEPALLVSALQDLVSSYEFSADPTRLIVPFARALALYDAAPEDFGPAAVHRVYWQHKWVVYKLLDHPDVPLASIEEWLGQMRERYAEAGHSLHPVHEAEYWVARHIGDEDRAERAAAAVAATEPDRMSDCEACRCANAGQIAANAGEFERALDLWEPVLGGRLRCNHQPHGTLAESVLPLAALGRLDQARANHLRGYQLARGKDDMVEFVAEHLRFCAITGNEPRALEILAASTRAFDLGLSPDVRRSVLEAVQVLCDALLRRGMDDTEVPGPENRTWTAAALREHADADRRALCERYDARNGTDAQTRLSAERVEPPIQYPRVPLGLKTLPEAPTVVEAAPEPTGDDALAAALDAARTASAAFADDENDRWALVDRLATALGAELDAADEAEVLLSRIDGADGPASALDLSATARERFEAAGLHGRSLTNRAAVLMWRFSTDPEAVPEAAREVIADAAAMEDDPVHALRANALAHVALLAHCQVTGTEPDADLRKAVAAADDALAERPGERRHTHARFALANALAAFATEPEARTEALRRRFDLAVAGDHPLETVAAAVDHSSDLNGHGRYEEAVAAAETGLAALVPGVPPFPVAALHLSITECSLNLGDRAKAEAHGVQAAFHYDLAGEPGCAAVSRHLLAKAVLAEGRHAEAVAYGESALADLPSMPAEEHWRLVDARVVLAEALGALGEARAGVEHALEALRLMDDGQAHPSAICYAQTAHLAGTLLARLGERDEARLAYRRAETAWRELGALPAAANSVRAALWTDLADEEGRESATAGMTDLAEELRADWANGDYPERYRAECRIELVRTLMQHGSVLAPDTEATLPHRRRLAEEAHAVVLDGEPLPQFDAQVTSRIMACLQEAGEPDADWEAAGAAVLERLDPDTDAKLRQSIERQLERMRDAEK</sequence>
<evidence type="ECO:0000313" key="3">
    <source>
        <dbReference type="Proteomes" id="UP000305792"/>
    </source>
</evidence>
<dbReference type="AlphaFoldDB" id="A0A4S8P7B8"/>
<reference evidence="2 3" key="1">
    <citation type="journal article" date="2018" name="Int. J. Syst. Evol. Microbiol.">
        <title>Glycomyces paridis sp. nov., isolated from the medicinal plant Paris polyphylla.</title>
        <authorList>
            <person name="Fang X.M."/>
            <person name="Bai J.L."/>
            <person name="Su J."/>
            <person name="Zhao L.L."/>
            <person name="Liu H.Y."/>
            <person name="Ma B.P."/>
            <person name="Zhang Y.Q."/>
            <person name="Yu L.Y."/>
        </authorList>
    </citation>
    <scope>NUCLEOTIDE SEQUENCE [LARGE SCALE GENOMIC DNA]</scope>
    <source>
        <strain evidence="2 3">CPCC 204357</strain>
    </source>
</reference>
<dbReference type="Gene3D" id="1.25.40.10">
    <property type="entry name" value="Tetratricopeptide repeat domain"/>
    <property type="match status" value="1"/>
</dbReference>
<evidence type="ECO:0000256" key="1">
    <source>
        <dbReference type="SAM" id="Coils"/>
    </source>
</evidence>
<accession>A0A4S8P7B8</accession>
<organism evidence="2 3">
    <name type="scientific">Glycomyces paridis</name>
    <dbReference type="NCBI Taxonomy" id="2126555"/>
    <lineage>
        <taxon>Bacteria</taxon>
        <taxon>Bacillati</taxon>
        <taxon>Actinomycetota</taxon>
        <taxon>Actinomycetes</taxon>
        <taxon>Glycomycetales</taxon>
        <taxon>Glycomycetaceae</taxon>
        <taxon>Glycomyces</taxon>
    </lineage>
</organism>
<keyword evidence="1" id="KW-0175">Coiled coil</keyword>
<protein>
    <recommendedName>
        <fullName evidence="4">Tetratricopeptide repeat protein</fullName>
    </recommendedName>
</protein>
<feature type="coiled-coil region" evidence="1">
    <location>
        <begin position="1"/>
        <end position="28"/>
    </location>
</feature>